<name>A0A8J2WKR7_9CRUS</name>
<evidence type="ECO:0000256" key="2">
    <source>
        <dbReference type="SAM" id="MobiDB-lite"/>
    </source>
</evidence>
<keyword evidence="1" id="KW-0175">Coiled coil</keyword>
<evidence type="ECO:0000313" key="4">
    <source>
        <dbReference type="EMBL" id="CAH0102656.1"/>
    </source>
</evidence>
<feature type="compositionally biased region" description="Basic and acidic residues" evidence="2">
    <location>
        <begin position="150"/>
        <end position="161"/>
    </location>
</feature>
<evidence type="ECO:0000313" key="5">
    <source>
        <dbReference type="Proteomes" id="UP000789390"/>
    </source>
</evidence>
<feature type="compositionally biased region" description="Basic and acidic residues" evidence="2">
    <location>
        <begin position="45"/>
        <end position="59"/>
    </location>
</feature>
<evidence type="ECO:0000256" key="1">
    <source>
        <dbReference type="SAM" id="Coils"/>
    </source>
</evidence>
<feature type="compositionally biased region" description="Polar residues" evidence="2">
    <location>
        <begin position="957"/>
        <end position="968"/>
    </location>
</feature>
<dbReference type="EMBL" id="CAKKLH010000090">
    <property type="protein sequence ID" value="CAH0102656.1"/>
    <property type="molecule type" value="Genomic_DNA"/>
</dbReference>
<feature type="compositionally biased region" description="Basic and acidic residues" evidence="2">
    <location>
        <begin position="665"/>
        <end position="687"/>
    </location>
</feature>
<keyword evidence="3" id="KW-1133">Transmembrane helix</keyword>
<dbReference type="AlphaFoldDB" id="A0A8J2WKR7"/>
<keyword evidence="3" id="KW-0812">Transmembrane</keyword>
<reference evidence="4" key="1">
    <citation type="submission" date="2021-11" db="EMBL/GenBank/DDBJ databases">
        <authorList>
            <person name="Schell T."/>
        </authorList>
    </citation>
    <scope>NUCLEOTIDE SEQUENCE</scope>
    <source>
        <strain evidence="4">M5</strain>
    </source>
</reference>
<feature type="region of interest" description="Disordered" evidence="2">
    <location>
        <begin position="952"/>
        <end position="1009"/>
    </location>
</feature>
<accession>A0A8J2WKR7</accession>
<dbReference type="GO" id="GO:0005789">
    <property type="term" value="C:endoplasmic reticulum membrane"/>
    <property type="evidence" value="ECO:0007669"/>
    <property type="project" value="TreeGrafter"/>
</dbReference>
<feature type="region of interest" description="Disordered" evidence="2">
    <location>
        <begin position="203"/>
        <end position="241"/>
    </location>
</feature>
<comment type="caution">
    <text evidence="4">The sequence shown here is derived from an EMBL/GenBank/DDBJ whole genome shotgun (WGS) entry which is preliminary data.</text>
</comment>
<proteinExistence type="predicted"/>
<feature type="coiled-coil region" evidence="1">
    <location>
        <begin position="795"/>
        <end position="935"/>
    </location>
</feature>
<keyword evidence="3" id="KW-0472">Membrane</keyword>
<feature type="compositionally biased region" description="Polar residues" evidence="2">
    <location>
        <begin position="655"/>
        <end position="664"/>
    </location>
</feature>
<evidence type="ECO:0000256" key="3">
    <source>
        <dbReference type="SAM" id="Phobius"/>
    </source>
</evidence>
<dbReference type="InterPro" id="IPR040248">
    <property type="entry name" value="RRBP1"/>
</dbReference>
<feature type="region of interest" description="Disordered" evidence="2">
    <location>
        <begin position="139"/>
        <end position="161"/>
    </location>
</feature>
<feature type="region of interest" description="Disordered" evidence="2">
    <location>
        <begin position="45"/>
        <end position="102"/>
    </location>
</feature>
<feature type="region of interest" description="Disordered" evidence="2">
    <location>
        <begin position="635"/>
        <end position="687"/>
    </location>
</feature>
<dbReference type="OrthoDB" id="6368199at2759"/>
<sequence>MELASVLIGLAVCAITAVILYFISVKSFQEKPFEEVLAEQKQFEDSLLKGEKSNKDKDKKTKKHTVKKNKEKEKGKNHGNAPSASQPIPFEEKPHVEFEPDAEVIPEEPIAVNVEKKKSDKKEKVKPILRNRDQVTTETFDPDVDSINHFMEHPPKDDVELRGKDKEKTNKKAKVVVEEKVIASELPIVEAVPVKEVAFNVTRGNNNSNNASAPVAPQSQQPGTPKKQRKRNAKTDSLDTADGGEELLLQLGGTEKLLSALRQLPLTSSELQTMIEVLLNRQQEASGTVESEWMERGGRLDPIGALRKQLAEKEKALQEELEEKQAYQNKLRTLGTEMTTERTRAAAARKQLEESLARQTAEMQMLSVRLQQTTEQHVAEVNALRVAVQQAQKVSQTSEEHLRQLQRLQEEKSQFDARFTTAQQMQQEMGARIQQLEDFLMHKEQQLMEQANQMAIIAGKLQESEQARNGQSHEVQREVAQLREALQAAEAQSLHTAHEARARLEEMERTNELLESRITKVDRDLAMERSLAAQNEERIRQEVSRLCLENQALNIQLTNATQSRQDDDAKWAAVQEQMQVERSQMAAKETEAQKELEHLRSEISSLNLHLSNSSQSRQDDDVRLAAIQEQMQVERSQMAAKETEVQKELEHLRSETQSLTQQLNESKHNEQDHHGKLEVELKSKDEELEAQKRKNNELRDKNYKAMDALAAAERSLVELKKSTTSAKNIPSPAEINQAIGAGLQRVFPELAFDASASPVAFVESLSSQMTKSLERLQSEEQSKAQSQVLHYKTVLSQTEELLNRLQSRVEAEETTWKVKLTHMESDLMTVKQEKEFWMDQCQKQENQAQLKQEPEVNVEPLNARIESLLKEKEQLLQEIEKERKEAAAELLSQSGSHQEKLQALESQLVEERRAVQQLRDQLDQAKAQLSATKVGSIGFMVGWAKSSAATVAAATARKNSLNSESVSSEADPPSPQKDEVATKSAAPATNGNGTKAESPIDEAASHFES</sequence>
<feature type="compositionally biased region" description="Basic and acidic residues" evidence="2">
    <location>
        <begin position="641"/>
        <end position="654"/>
    </location>
</feature>
<dbReference type="PANTHER" id="PTHR18939">
    <property type="entry name" value="RIBOSOME BINDING PROTEIN-1"/>
    <property type="match status" value="1"/>
</dbReference>
<feature type="transmembrane region" description="Helical" evidence="3">
    <location>
        <begin position="6"/>
        <end position="23"/>
    </location>
</feature>
<gene>
    <name evidence="4" type="ORF">DGAL_LOCUS5099</name>
</gene>
<protein>
    <submittedName>
        <fullName evidence="4">Uncharacterized protein</fullName>
    </submittedName>
</protein>
<keyword evidence="5" id="KW-1185">Reference proteome</keyword>
<dbReference type="PANTHER" id="PTHR18939:SF4">
    <property type="entry name" value="RIBOSOME-BINDING PROTEIN 1"/>
    <property type="match status" value="1"/>
</dbReference>
<dbReference type="Proteomes" id="UP000789390">
    <property type="component" value="Unassembled WGS sequence"/>
</dbReference>
<organism evidence="4 5">
    <name type="scientific">Daphnia galeata</name>
    <dbReference type="NCBI Taxonomy" id="27404"/>
    <lineage>
        <taxon>Eukaryota</taxon>
        <taxon>Metazoa</taxon>
        <taxon>Ecdysozoa</taxon>
        <taxon>Arthropoda</taxon>
        <taxon>Crustacea</taxon>
        <taxon>Branchiopoda</taxon>
        <taxon>Diplostraca</taxon>
        <taxon>Cladocera</taxon>
        <taxon>Anomopoda</taxon>
        <taxon>Daphniidae</taxon>
        <taxon>Daphnia</taxon>
    </lineage>
</organism>
<feature type="coiled-coil region" evidence="1">
    <location>
        <begin position="303"/>
        <end position="524"/>
    </location>
</feature>